<accession>A0A803QAF5</accession>
<feature type="region of interest" description="Disordered" evidence="1">
    <location>
        <begin position="95"/>
        <end position="120"/>
    </location>
</feature>
<protein>
    <submittedName>
        <fullName evidence="2">Uncharacterized protein</fullName>
    </submittedName>
</protein>
<dbReference type="Proteomes" id="UP000596661">
    <property type="component" value="Chromosome 8"/>
</dbReference>
<feature type="compositionally biased region" description="Polar residues" evidence="1">
    <location>
        <begin position="98"/>
        <end position="107"/>
    </location>
</feature>
<evidence type="ECO:0000256" key="1">
    <source>
        <dbReference type="SAM" id="MobiDB-lite"/>
    </source>
</evidence>
<feature type="compositionally biased region" description="Basic and acidic residues" evidence="1">
    <location>
        <begin position="108"/>
        <end position="120"/>
    </location>
</feature>
<organism evidence="2 3">
    <name type="scientific">Cannabis sativa</name>
    <name type="common">Hemp</name>
    <name type="synonym">Marijuana</name>
    <dbReference type="NCBI Taxonomy" id="3483"/>
    <lineage>
        <taxon>Eukaryota</taxon>
        <taxon>Viridiplantae</taxon>
        <taxon>Streptophyta</taxon>
        <taxon>Embryophyta</taxon>
        <taxon>Tracheophyta</taxon>
        <taxon>Spermatophyta</taxon>
        <taxon>Magnoliopsida</taxon>
        <taxon>eudicotyledons</taxon>
        <taxon>Gunneridae</taxon>
        <taxon>Pentapetalae</taxon>
        <taxon>rosids</taxon>
        <taxon>fabids</taxon>
        <taxon>Rosales</taxon>
        <taxon>Cannabaceae</taxon>
        <taxon>Cannabis</taxon>
    </lineage>
</organism>
<sequence length="120" mass="13516">MIIDELVQGRDLANQLHTLLATASDYQNDTVSAEDLLTKIMDSFTNTLLMLKKNNTVISTAADATDDEIYDVDSKIQRSKTTALEGRIIKSDYEDSQESTISMTNSKDLSHNEERYLYSD</sequence>
<evidence type="ECO:0000313" key="3">
    <source>
        <dbReference type="Proteomes" id="UP000596661"/>
    </source>
</evidence>
<name>A0A803QAF5_CANSA</name>
<dbReference type="AlphaFoldDB" id="A0A803QAF5"/>
<dbReference type="Gramene" id="evm.model.08.199">
    <property type="protein sequence ID" value="cds.evm.model.08.199"/>
    <property type="gene ID" value="evm.TU.08.199"/>
</dbReference>
<dbReference type="EMBL" id="UZAU01000681">
    <property type="status" value="NOT_ANNOTATED_CDS"/>
    <property type="molecule type" value="Genomic_DNA"/>
</dbReference>
<reference evidence="2" key="2">
    <citation type="submission" date="2021-03" db="UniProtKB">
        <authorList>
            <consortium name="EnsemblPlants"/>
        </authorList>
    </citation>
    <scope>IDENTIFICATION</scope>
</reference>
<dbReference type="EnsemblPlants" id="evm.model.08.199">
    <property type="protein sequence ID" value="cds.evm.model.08.199"/>
    <property type="gene ID" value="evm.TU.08.199"/>
</dbReference>
<reference evidence="2" key="1">
    <citation type="submission" date="2018-11" db="EMBL/GenBank/DDBJ databases">
        <authorList>
            <person name="Grassa J C."/>
        </authorList>
    </citation>
    <scope>NUCLEOTIDE SEQUENCE [LARGE SCALE GENOMIC DNA]</scope>
</reference>
<proteinExistence type="predicted"/>
<keyword evidence="3" id="KW-1185">Reference proteome</keyword>
<evidence type="ECO:0000313" key="2">
    <source>
        <dbReference type="EnsemblPlants" id="cds.evm.model.08.199"/>
    </source>
</evidence>